<dbReference type="SUPFAM" id="SSF56112">
    <property type="entry name" value="Protein kinase-like (PK-like)"/>
    <property type="match status" value="1"/>
</dbReference>
<organism evidence="21 22">
    <name type="scientific">Aphidius gifuensis</name>
    <name type="common">Parasitoid wasp</name>
    <dbReference type="NCBI Taxonomy" id="684658"/>
    <lineage>
        <taxon>Eukaryota</taxon>
        <taxon>Metazoa</taxon>
        <taxon>Ecdysozoa</taxon>
        <taxon>Arthropoda</taxon>
        <taxon>Hexapoda</taxon>
        <taxon>Insecta</taxon>
        <taxon>Pterygota</taxon>
        <taxon>Neoptera</taxon>
        <taxon>Endopterygota</taxon>
        <taxon>Hymenoptera</taxon>
        <taxon>Apocrita</taxon>
        <taxon>Ichneumonoidea</taxon>
        <taxon>Braconidae</taxon>
        <taxon>Aphidiinae</taxon>
        <taxon>Aphidius</taxon>
    </lineage>
</organism>
<dbReference type="InterPro" id="IPR036116">
    <property type="entry name" value="FN3_sf"/>
</dbReference>
<keyword evidence="7" id="KW-0418">Kinase</keyword>
<dbReference type="PANTHER" id="PTHR24416:SF527">
    <property type="entry name" value="PROTO-ONCOGENE TYROSINE-PROTEIN KINASE ROS"/>
    <property type="match status" value="1"/>
</dbReference>
<dbReference type="InterPro" id="IPR050122">
    <property type="entry name" value="RTK"/>
</dbReference>
<feature type="compositionally biased region" description="Low complexity" evidence="17">
    <location>
        <begin position="2494"/>
        <end position="2518"/>
    </location>
</feature>
<dbReference type="CDD" id="cd00063">
    <property type="entry name" value="FN3"/>
    <property type="match status" value="7"/>
</dbReference>
<dbReference type="Pfam" id="PF25494">
    <property type="entry name" value="Beta-prop_Rol-3"/>
    <property type="match status" value="1"/>
</dbReference>
<evidence type="ECO:0000313" key="22">
    <source>
        <dbReference type="Proteomes" id="UP000639338"/>
    </source>
</evidence>
<feature type="domain" description="Protein kinase" evidence="19">
    <location>
        <begin position="2012"/>
        <end position="2282"/>
    </location>
</feature>
<comment type="subcellular location">
    <subcellularLocation>
        <location evidence="1">Membrane</location>
        <topology evidence="1">Single-pass membrane protein</topology>
    </subcellularLocation>
</comment>
<comment type="similarity">
    <text evidence="16">Belongs to the protein kinase superfamily. Tyr protein kinase family. Insulin receptor subfamily.</text>
</comment>
<evidence type="ECO:0000256" key="2">
    <source>
        <dbReference type="ARBA" id="ARBA00022553"/>
    </source>
</evidence>
<dbReference type="PRINTS" id="PR00109">
    <property type="entry name" value="TYRKINASE"/>
</dbReference>
<evidence type="ECO:0000256" key="10">
    <source>
        <dbReference type="ARBA" id="ARBA00023136"/>
    </source>
</evidence>
<evidence type="ECO:0000313" key="21">
    <source>
        <dbReference type="EMBL" id="KAF7989871.1"/>
    </source>
</evidence>
<dbReference type="GO" id="GO:0005524">
    <property type="term" value="F:ATP binding"/>
    <property type="evidence" value="ECO:0007669"/>
    <property type="project" value="UniProtKB-UniRule"/>
</dbReference>
<keyword evidence="3" id="KW-0808">Transferase</keyword>
<dbReference type="SUPFAM" id="SSF49265">
    <property type="entry name" value="Fibronectin type III"/>
    <property type="match status" value="5"/>
</dbReference>
<dbReference type="InterPro" id="IPR013783">
    <property type="entry name" value="Ig-like_fold"/>
</dbReference>
<dbReference type="Gene3D" id="2.60.40.10">
    <property type="entry name" value="Immunoglobulins"/>
    <property type="match status" value="7"/>
</dbReference>
<feature type="compositionally biased region" description="Low complexity" evidence="17">
    <location>
        <begin position="2343"/>
        <end position="2363"/>
    </location>
</feature>
<dbReference type="Gene3D" id="1.10.510.10">
    <property type="entry name" value="Transferase(Phosphotransferase) domain 1"/>
    <property type="match status" value="1"/>
</dbReference>
<feature type="domain" description="Fibronectin type-III" evidence="20">
    <location>
        <begin position="230"/>
        <end position="323"/>
    </location>
</feature>
<dbReference type="PROSITE" id="PS00239">
    <property type="entry name" value="RECEPTOR_TYR_KIN_II"/>
    <property type="match status" value="1"/>
</dbReference>
<evidence type="ECO:0000256" key="17">
    <source>
        <dbReference type="SAM" id="MobiDB-lite"/>
    </source>
</evidence>
<evidence type="ECO:0000256" key="5">
    <source>
        <dbReference type="ARBA" id="ARBA00022737"/>
    </source>
</evidence>
<evidence type="ECO:0000256" key="14">
    <source>
        <dbReference type="ARBA" id="ARBA00051243"/>
    </source>
</evidence>
<keyword evidence="13" id="KW-0325">Glycoprotein</keyword>
<dbReference type="GO" id="GO:0007169">
    <property type="term" value="P:cell surface receptor protein tyrosine kinase signaling pathway"/>
    <property type="evidence" value="ECO:0007669"/>
    <property type="project" value="InterPro"/>
</dbReference>
<evidence type="ECO:0000256" key="3">
    <source>
        <dbReference type="ARBA" id="ARBA00022679"/>
    </source>
</evidence>
<dbReference type="SMART" id="SM00219">
    <property type="entry name" value="TyrKc"/>
    <property type="match status" value="1"/>
</dbReference>
<keyword evidence="22" id="KW-1185">Reference proteome</keyword>
<dbReference type="PROSITE" id="PS50011">
    <property type="entry name" value="PROTEIN_KINASE_DOM"/>
    <property type="match status" value="1"/>
</dbReference>
<dbReference type="GO" id="GO:0005886">
    <property type="term" value="C:plasma membrane"/>
    <property type="evidence" value="ECO:0007669"/>
    <property type="project" value="TreeGrafter"/>
</dbReference>
<evidence type="ECO:0000256" key="12">
    <source>
        <dbReference type="ARBA" id="ARBA00023170"/>
    </source>
</evidence>
<dbReference type="Proteomes" id="UP000639338">
    <property type="component" value="Unassembled WGS sequence"/>
</dbReference>
<dbReference type="Pfam" id="PF00041">
    <property type="entry name" value="fn3"/>
    <property type="match status" value="4"/>
</dbReference>
<dbReference type="InterPro" id="IPR017441">
    <property type="entry name" value="Protein_kinase_ATP_BS"/>
</dbReference>
<feature type="region of interest" description="Disordered" evidence="17">
    <location>
        <begin position="2317"/>
        <end position="2365"/>
    </location>
</feature>
<evidence type="ECO:0000256" key="16">
    <source>
        <dbReference type="RuleBase" id="RU000312"/>
    </source>
</evidence>
<feature type="compositionally biased region" description="Low complexity" evidence="17">
    <location>
        <begin position="2318"/>
        <end position="2334"/>
    </location>
</feature>
<evidence type="ECO:0000256" key="1">
    <source>
        <dbReference type="ARBA" id="ARBA00004167"/>
    </source>
</evidence>
<comment type="catalytic activity">
    <reaction evidence="14 16">
        <text>L-tyrosyl-[protein] + ATP = O-phospho-L-tyrosyl-[protein] + ADP + H(+)</text>
        <dbReference type="Rhea" id="RHEA:10596"/>
        <dbReference type="Rhea" id="RHEA-COMP:10136"/>
        <dbReference type="Rhea" id="RHEA-COMP:20101"/>
        <dbReference type="ChEBI" id="CHEBI:15378"/>
        <dbReference type="ChEBI" id="CHEBI:30616"/>
        <dbReference type="ChEBI" id="CHEBI:46858"/>
        <dbReference type="ChEBI" id="CHEBI:61978"/>
        <dbReference type="ChEBI" id="CHEBI:456216"/>
        <dbReference type="EC" id="2.7.10.1"/>
    </reaction>
</comment>
<dbReference type="SMART" id="SM00060">
    <property type="entry name" value="FN3"/>
    <property type="match status" value="7"/>
</dbReference>
<accession>A0A834XPR6</accession>
<dbReference type="Gene3D" id="3.30.200.20">
    <property type="entry name" value="Phosphorylase Kinase, domain 1"/>
    <property type="match status" value="1"/>
</dbReference>
<proteinExistence type="inferred from homology"/>
<reference evidence="21 22" key="1">
    <citation type="submission" date="2020-08" db="EMBL/GenBank/DDBJ databases">
        <title>Aphidius gifuensis genome sequencing and assembly.</title>
        <authorList>
            <person name="Du Z."/>
        </authorList>
    </citation>
    <scope>NUCLEOTIDE SEQUENCE [LARGE SCALE GENOMIC DNA]</scope>
    <source>
        <strain evidence="21">YNYX2018</strain>
        <tissue evidence="21">Adults</tissue>
    </source>
</reference>
<feature type="domain" description="Fibronectin type-III" evidence="20">
    <location>
        <begin position="605"/>
        <end position="704"/>
    </location>
</feature>
<keyword evidence="6 15" id="KW-0547">Nucleotide-binding</keyword>
<keyword evidence="2 16" id="KW-0597">Phosphoprotein</keyword>
<dbReference type="InterPro" id="IPR008266">
    <property type="entry name" value="Tyr_kinase_AS"/>
</dbReference>
<evidence type="ECO:0000259" key="19">
    <source>
        <dbReference type="PROSITE" id="PS50011"/>
    </source>
</evidence>
<feature type="transmembrane region" description="Helical" evidence="18">
    <location>
        <begin position="1927"/>
        <end position="1952"/>
    </location>
</feature>
<sequence length="2573" mass="291290">MIFLVLIFVSYIFALLPDDTDEHQVIIAGTFQEDCAARCSQNHTDILSQENICGIQIGVHCKIDQCTKHCASWEQALETDCPSVCNGTQKIPTGEEINCVMYCNAALDYYFEQLKAEIGILPAPALVADSLTATSLRLEWKGIDIKHRPIGVQYLVQWQYEEHADDWQYCRNQSWDENDQMIFVDNLQPYKKYRFRVTLLLKSSQHNPKPIVSDPSVVIQTLAAGRPTSAPVIVRAVAVDSYRVSVSWEPGPFPNGPLLSYVLQLQGANDSLLNKDIPAAENIHHYLFQNLKSNQTYTGSVRERNAVGDGPPAIFKITTSPLPEVTDTQQPILIVSGKYVIKKQGADMLDEPTIIYNSKSKIRGVAIDISSDKLFVSNSNGSIITTSIIKTSKETTILRSKDANFKPLSLSVDWLNLHLYILGEVNHSTRVWQISRCNFDGKYLTAIKTGFLTKPSHIEVDPFNGYLFWITKNGLYRLDLADINKHEIQPYLILEDSNLGGFTVDHRNFRLLVSHQTQNTVVSVSLDGKECIDIRNNTQQSQLKNVVSLGTANGLFYWTNGTKVFSEGYFPQANKYFHNIFSSSSNDTFITIHVLINTSQPIPVPVNPPTGLQAILGSKIAKISWKVPHLLGGQGKGAWQNWTYELELKNNLNNNIIRQDGIAGTSYTISNLNETTQYTIKIAAYTDAGHGPWSSEFNSKTLHDNSYASILWSANEGLLKSDVTGENIDTLIQKDTLNNNNINKNYIVDVSWYKDTLYIVDNNTYLYKYNISNNNIVKFNNINSVGSVAIDWIGKKIYWASPKQHIITRSNLNGTQQELVSVIAIVKELIIDSKQAYLYWSTSHTVEVARLNGLDPRLYYSENVFNGIQVMGLTLDTENHYVYWIVRSYEAGSIVYRAPTSERISIKHKIIPEKVSSLQHPNMQGPLCYFSEHLLWLQDDKNAVIGDLTGQNTAVINGISLIGLHMITIMDPQLHQYPNNLTSDNIIVIPDSIDADTIKVIGTWNNFNITWKPIDNINYGTVFYEIKFTDYINSQINSQITNETTIIYNNCNNILPYTLLDITIKSFTYWGSSLATKKTLRSPQDIPSQPTNIRSFIEYKKSPINHFDTDIFITLRWSLPKFTNGLINGYLLKFWYAQNQIDIYLCDHVNVTNATMEYEVHNLIPNTTYSFEIQAYTDIGHGPFSDTINISTDYENPVPQLIVTTTDSIKLYDYDLNISKTITKNIPIDIKSLNYDSKLFWINDKHEIITSSYHGGNLMKILTLNNTATSLCIDWVSRNLYWSEKNIDKTNKITWNIWKLDIDAWEDGNLIVANIVTRNFEIVNIEISPLTDNLYWIELAPNDNHGIIMQSNLNGNNIKTFLNNADDCTCPNSPLVIPIMTIDNSELKNPLMYWISIDGDLNIATIDGCACSTVITSSFNQGLPPSSLTVDKTNIYWSSLAKNETYYVNKMYPDEENIKVIDLSDIHIIRSIGKSLQPYPSFDCLVPYQMSYKIEEIININSNSITVKLPDPKINLACEKYNLAGIYYTIYITKCLDYQDINCSDIDKNIIHTYNKEIKINNLSPFTIYDIKLLLNNYYTKLEGLPLLNNNDNSIKLITAPGVPTVPQNITVEALNPTLAAVHWLPPKILNSPSVRYEIHWRSSRLVNGARQTGELLVKNIDDNHGNEKKYTAFIEPLLPGQNYSVYVKAFSINSTDAYSESETKILSMYPQPNNLILDTITISSINLSWLPTPNITIKYTLQYTTIIGTENWQTAEPIKNHDDDDDGKIKYNINNLLSSTIYKFRLILKYPNDKGNFVWLNDVTFQTLGDVPSAPGIPTVTKLRNSLYQLNWLTAQAHGSQITMYLLEGKIIKNINDNDDELKEQQWNIYYNGTDNYWIIVGEMNNRYKFRVKAKNSYGFGEWSLTSDIIDLQDTIGTTIADQQHLGIILGLSIPIITIILLCFCYFLCLYNRQRKNVKKQILPPIITDVELATLREIPRSNFVQSNALYATSMQIDNDDLLLPKINKEQIVRIKFLGSGAFGEVYQGTAKGIENTTDITKIAIKTLRKGATANEKIEFLQEAQLMSHFKHKHVLRLLGVCIDPDGPQLVLELMEAGDLLTYLRTSRFYLPTDNLALRLQDLLSMCEDVARGCRYLEELHFVHRDLACRNCLVSAKDRDNRVVKIGDFGLARDIYKNDYYRKEGEGLLPVRWMSPESLIDGVFTTQSDVWAFGVLMWEITSLGQQPYPAKSNSQVLVYVRNGGRLVKPDNCPETLYNLMQRCWSEADTRPSFKNCLDKIIVLKKNTTDAILTPIQAGHYATRRGVSNMAYFADENQNHNNYNSGNSWKSSSSDGSRDMKPFLQNSTTTTTQLSDSTNDDNNNIPKYLELIPGGALDAKDNNNQIDEYEIPRSLPINHTFTAEDRKNIDNILSKIGGTLNSITDKNQKLLNTNNGLKIIPSLTNDLRLSLNEKIKIQKQTSNEGSQMSLDDCNYNSLASSINSLRLALPPTRPSSSMLDSQNNNLNDSNNNNETNKTINNSTLRLNKIHKNIIGKANIPLNSPILNLLRQTTGIDETTGINTIYVNTDSTRVN</sequence>
<dbReference type="OrthoDB" id="65481at2759"/>
<dbReference type="PROSITE" id="PS00109">
    <property type="entry name" value="PROTEIN_KINASE_TYR"/>
    <property type="match status" value="1"/>
</dbReference>
<dbReference type="InterPro" id="IPR057329">
    <property type="entry name" value="Beta-prop_Rol-3"/>
</dbReference>
<dbReference type="SUPFAM" id="SSF63825">
    <property type="entry name" value="YWTD domain"/>
    <property type="match status" value="3"/>
</dbReference>
<dbReference type="InterPro" id="IPR002011">
    <property type="entry name" value="Tyr_kinase_rcpt_2_CS"/>
</dbReference>
<dbReference type="EC" id="2.7.10.1" evidence="16"/>
<dbReference type="InterPro" id="IPR011042">
    <property type="entry name" value="6-blade_b-propeller_TolB-like"/>
</dbReference>
<keyword evidence="10 18" id="KW-0472">Membrane</keyword>
<comment type="caution">
    <text evidence="21">The sequence shown here is derived from an EMBL/GenBank/DDBJ whole genome shotgun (WGS) entry which is preliminary data.</text>
</comment>
<evidence type="ECO:0000256" key="11">
    <source>
        <dbReference type="ARBA" id="ARBA00023137"/>
    </source>
</evidence>
<dbReference type="InterPro" id="IPR020635">
    <property type="entry name" value="Tyr_kinase_cat_dom"/>
</dbReference>
<keyword evidence="12 16" id="KW-0675">Receptor</keyword>
<evidence type="ECO:0000256" key="4">
    <source>
        <dbReference type="ARBA" id="ARBA00022692"/>
    </source>
</evidence>
<feature type="domain" description="Fibronectin type-III" evidence="20">
    <location>
        <begin position="1089"/>
        <end position="1195"/>
    </location>
</feature>
<dbReference type="Gene3D" id="2.120.10.30">
    <property type="entry name" value="TolB, C-terminal domain"/>
    <property type="match status" value="3"/>
</dbReference>
<dbReference type="GO" id="GO:0032006">
    <property type="term" value="P:regulation of TOR signaling"/>
    <property type="evidence" value="ECO:0007669"/>
    <property type="project" value="TreeGrafter"/>
</dbReference>
<dbReference type="Pfam" id="PF07714">
    <property type="entry name" value="PK_Tyr_Ser-Thr"/>
    <property type="match status" value="1"/>
</dbReference>
<dbReference type="SMART" id="SM00220">
    <property type="entry name" value="S_TKc"/>
    <property type="match status" value="1"/>
</dbReference>
<protein>
    <recommendedName>
        <fullName evidence="16">Tyrosine-protein kinase receptor</fullName>
        <ecNumber evidence="16">2.7.10.1</ecNumber>
    </recommendedName>
</protein>
<feature type="domain" description="Fibronectin type-III" evidence="20">
    <location>
        <begin position="1815"/>
        <end position="1916"/>
    </location>
</feature>
<evidence type="ECO:0000256" key="15">
    <source>
        <dbReference type="PROSITE-ProRule" id="PRU10141"/>
    </source>
</evidence>
<feature type="domain" description="Fibronectin type-III" evidence="20">
    <location>
        <begin position="1606"/>
        <end position="1712"/>
    </location>
</feature>
<evidence type="ECO:0000256" key="13">
    <source>
        <dbReference type="ARBA" id="ARBA00023180"/>
    </source>
</evidence>
<dbReference type="InterPro" id="IPR003961">
    <property type="entry name" value="FN3_dom"/>
</dbReference>
<dbReference type="PANTHER" id="PTHR24416">
    <property type="entry name" value="TYROSINE-PROTEIN KINASE RECEPTOR"/>
    <property type="match status" value="1"/>
</dbReference>
<evidence type="ECO:0000256" key="9">
    <source>
        <dbReference type="ARBA" id="ARBA00022989"/>
    </source>
</evidence>
<feature type="region of interest" description="Disordered" evidence="17">
    <location>
        <begin position="2490"/>
        <end position="2518"/>
    </location>
</feature>
<dbReference type="GO" id="GO:0043235">
    <property type="term" value="C:receptor complex"/>
    <property type="evidence" value="ECO:0007669"/>
    <property type="project" value="TreeGrafter"/>
</dbReference>
<dbReference type="SMART" id="SM00135">
    <property type="entry name" value="LY"/>
    <property type="match status" value="6"/>
</dbReference>
<dbReference type="InterPro" id="IPR011009">
    <property type="entry name" value="Kinase-like_dom_sf"/>
</dbReference>
<evidence type="ECO:0000259" key="20">
    <source>
        <dbReference type="PROSITE" id="PS50853"/>
    </source>
</evidence>
<evidence type="ECO:0000256" key="6">
    <source>
        <dbReference type="ARBA" id="ARBA00022741"/>
    </source>
</evidence>
<dbReference type="PROSITE" id="PS00107">
    <property type="entry name" value="PROTEIN_KINASE_ATP"/>
    <property type="match status" value="1"/>
</dbReference>
<keyword evidence="4 16" id="KW-0812">Transmembrane</keyword>
<name>A0A834XPR6_APHGI</name>
<dbReference type="InterPro" id="IPR001245">
    <property type="entry name" value="Ser-Thr/Tyr_kinase_cat_dom"/>
</dbReference>
<evidence type="ECO:0000256" key="7">
    <source>
        <dbReference type="ARBA" id="ARBA00022777"/>
    </source>
</evidence>
<dbReference type="EMBL" id="JACMRX010000005">
    <property type="protein sequence ID" value="KAF7989871.1"/>
    <property type="molecule type" value="Genomic_DNA"/>
</dbReference>
<gene>
    <name evidence="21" type="ORF">HCN44_008545</name>
</gene>
<keyword evidence="11" id="KW-0829">Tyrosine-protein kinase</keyword>
<keyword evidence="8 15" id="KW-0067">ATP-binding</keyword>
<dbReference type="FunFam" id="1.10.510.10:FF:000341">
    <property type="entry name" value="Tyrosine-protein kinase receptor"/>
    <property type="match status" value="1"/>
</dbReference>
<feature type="binding site" evidence="15">
    <location>
        <position position="2046"/>
    </location>
    <ligand>
        <name>ATP</name>
        <dbReference type="ChEBI" id="CHEBI:30616"/>
    </ligand>
</feature>
<evidence type="ECO:0000256" key="18">
    <source>
        <dbReference type="SAM" id="Phobius"/>
    </source>
</evidence>
<keyword evidence="5" id="KW-0677">Repeat</keyword>
<feature type="domain" description="Fibronectin type-III" evidence="20">
    <location>
        <begin position="122"/>
        <end position="224"/>
    </location>
</feature>
<evidence type="ECO:0000256" key="8">
    <source>
        <dbReference type="ARBA" id="ARBA00022840"/>
    </source>
</evidence>
<dbReference type="GO" id="GO:0004714">
    <property type="term" value="F:transmembrane receptor protein tyrosine kinase activity"/>
    <property type="evidence" value="ECO:0007669"/>
    <property type="project" value="UniProtKB-EC"/>
</dbReference>
<dbReference type="PROSITE" id="PS50853">
    <property type="entry name" value="FN3"/>
    <property type="match status" value="7"/>
</dbReference>
<dbReference type="InterPro" id="IPR000719">
    <property type="entry name" value="Prot_kinase_dom"/>
</dbReference>
<keyword evidence="9 18" id="KW-1133">Transmembrane helix</keyword>
<dbReference type="InterPro" id="IPR000033">
    <property type="entry name" value="LDLR_classB_rpt"/>
</dbReference>
<feature type="domain" description="Fibronectin type-III" evidence="20">
    <location>
        <begin position="1713"/>
        <end position="1811"/>
    </location>
</feature>